<proteinExistence type="predicted"/>
<dbReference type="SUPFAM" id="SSF46785">
    <property type="entry name" value="Winged helix' DNA-binding domain"/>
    <property type="match status" value="1"/>
</dbReference>
<feature type="domain" description="HTH marR-type" evidence="4">
    <location>
        <begin position="45"/>
        <end position="85"/>
    </location>
</feature>
<dbReference type="EMBL" id="JBHSMJ010000026">
    <property type="protein sequence ID" value="MFC5450536.1"/>
    <property type="molecule type" value="Genomic_DNA"/>
</dbReference>
<dbReference type="InterPro" id="IPR000835">
    <property type="entry name" value="HTH_MarR-typ"/>
</dbReference>
<dbReference type="InterPro" id="IPR052362">
    <property type="entry name" value="HTH-GbsR_regulator"/>
</dbReference>
<dbReference type="Gene3D" id="1.10.10.10">
    <property type="entry name" value="Winged helix-like DNA-binding domain superfamily/Winged helix DNA-binding domain"/>
    <property type="match status" value="1"/>
</dbReference>
<dbReference type="RefSeq" id="WP_270885269.1">
    <property type="nucleotide sequence ID" value="NZ_JAQFVF010000088.1"/>
</dbReference>
<evidence type="ECO:0000256" key="2">
    <source>
        <dbReference type="ARBA" id="ARBA00023125"/>
    </source>
</evidence>
<accession>A0ABW0KC78</accession>
<keyword evidence="2" id="KW-0238">DNA-binding</keyword>
<evidence type="ECO:0000256" key="1">
    <source>
        <dbReference type="ARBA" id="ARBA00023015"/>
    </source>
</evidence>
<sequence length="176" mass="20920">MEQDDLTFSEWKQNISDFLSLNYEKKGYSPLVGKIFAQLMFARCPLSLQDIVEQLGVTKAAVSIQIRHMERLGMCKKMPSTSDRRDYYYMSENYSVNHFRRIVQDLEMFHLWAVKTVQDISKIETCSEEQEQSLEYFSQRFSMLAAMYDMLHPMIKDVEKKWEQVVKESKKARDKE</sequence>
<protein>
    <submittedName>
        <fullName evidence="5">GbsR/MarR family transcriptional regulator</fullName>
    </submittedName>
</protein>
<gene>
    <name evidence="5" type="ORF">ACFPOG_19985</name>
</gene>
<dbReference type="InterPro" id="IPR036390">
    <property type="entry name" value="WH_DNA-bd_sf"/>
</dbReference>
<comment type="caution">
    <text evidence="5">The sequence shown here is derived from an EMBL/GenBank/DDBJ whole genome shotgun (WGS) entry which is preliminary data.</text>
</comment>
<organism evidence="5 6">
    <name type="scientific">Paenibacillus aestuarii</name>
    <dbReference type="NCBI Taxonomy" id="516965"/>
    <lineage>
        <taxon>Bacteria</taxon>
        <taxon>Bacillati</taxon>
        <taxon>Bacillota</taxon>
        <taxon>Bacilli</taxon>
        <taxon>Bacillales</taxon>
        <taxon>Paenibacillaceae</taxon>
        <taxon>Paenibacillus</taxon>
    </lineage>
</organism>
<keyword evidence="6" id="KW-1185">Reference proteome</keyword>
<dbReference type="PANTHER" id="PTHR38465:SF1">
    <property type="entry name" value="HTH-TYPE TRANSCRIPTIONAL REGULATOR MJ1563-RELATED"/>
    <property type="match status" value="1"/>
</dbReference>
<name>A0ABW0KC78_9BACL</name>
<dbReference type="Pfam" id="PF01047">
    <property type="entry name" value="MarR"/>
    <property type="match status" value="1"/>
</dbReference>
<keyword evidence="1" id="KW-0805">Transcription regulation</keyword>
<dbReference type="PANTHER" id="PTHR38465">
    <property type="entry name" value="HTH-TYPE TRANSCRIPTIONAL REGULATOR MJ1563-RELATED"/>
    <property type="match status" value="1"/>
</dbReference>
<evidence type="ECO:0000313" key="6">
    <source>
        <dbReference type="Proteomes" id="UP001596044"/>
    </source>
</evidence>
<evidence type="ECO:0000259" key="4">
    <source>
        <dbReference type="Pfam" id="PF01047"/>
    </source>
</evidence>
<evidence type="ECO:0000313" key="5">
    <source>
        <dbReference type="EMBL" id="MFC5450536.1"/>
    </source>
</evidence>
<reference evidence="6" key="1">
    <citation type="journal article" date="2019" name="Int. J. Syst. Evol. Microbiol.">
        <title>The Global Catalogue of Microorganisms (GCM) 10K type strain sequencing project: providing services to taxonomists for standard genome sequencing and annotation.</title>
        <authorList>
            <consortium name="The Broad Institute Genomics Platform"/>
            <consortium name="The Broad Institute Genome Sequencing Center for Infectious Disease"/>
            <person name="Wu L."/>
            <person name="Ma J."/>
        </authorList>
    </citation>
    <scope>NUCLEOTIDE SEQUENCE [LARGE SCALE GENOMIC DNA]</scope>
    <source>
        <strain evidence="6">KACC 11904</strain>
    </source>
</reference>
<keyword evidence="3" id="KW-0804">Transcription</keyword>
<evidence type="ECO:0000256" key="3">
    <source>
        <dbReference type="ARBA" id="ARBA00023163"/>
    </source>
</evidence>
<dbReference type="InterPro" id="IPR036388">
    <property type="entry name" value="WH-like_DNA-bd_sf"/>
</dbReference>
<dbReference type="Proteomes" id="UP001596044">
    <property type="component" value="Unassembled WGS sequence"/>
</dbReference>